<comment type="caution">
    <text evidence="3">The sequence shown here is derived from an EMBL/GenBank/DDBJ whole genome shotgun (WGS) entry which is preliminary data.</text>
</comment>
<evidence type="ECO:0000259" key="2">
    <source>
        <dbReference type="Pfam" id="PF08818"/>
    </source>
</evidence>
<dbReference type="EMBL" id="BMWV01000003">
    <property type="protein sequence ID" value="GGY36074.1"/>
    <property type="molecule type" value="Genomic_DNA"/>
</dbReference>
<sequence length="174" mass="18782">MTGWTRGGTLRYARVIAFGEHAMATRHSRASLPPQSGAGATPPVLLSGGNPQIAKGDGDEPVQAYIAAMPGWKSAAGKRLDALIERTVPGVRKAVKWNSPLYGAGDTGWFLGLHCFNRYIKVAFFQGASLQPPPPVASKGDDTRYFHIHEDDFLDEEALADWIRQAAALPGRMP</sequence>
<proteinExistence type="predicted"/>
<dbReference type="Gene3D" id="3.90.1150.200">
    <property type="match status" value="1"/>
</dbReference>
<evidence type="ECO:0000256" key="1">
    <source>
        <dbReference type="SAM" id="MobiDB-lite"/>
    </source>
</evidence>
<organism evidence="3 4">
    <name type="scientific">Pseudoduganella albidiflava</name>
    <dbReference type="NCBI Taxonomy" id="321983"/>
    <lineage>
        <taxon>Bacteria</taxon>
        <taxon>Pseudomonadati</taxon>
        <taxon>Pseudomonadota</taxon>
        <taxon>Betaproteobacteria</taxon>
        <taxon>Burkholderiales</taxon>
        <taxon>Oxalobacteraceae</taxon>
        <taxon>Telluria group</taxon>
        <taxon>Pseudoduganella</taxon>
    </lineage>
</organism>
<dbReference type="SUPFAM" id="SSF159888">
    <property type="entry name" value="YdhG-like"/>
    <property type="match status" value="1"/>
</dbReference>
<protein>
    <recommendedName>
        <fullName evidence="2">YdhG-like domain-containing protein</fullName>
    </recommendedName>
</protein>
<dbReference type="InterPro" id="IPR014922">
    <property type="entry name" value="YdhG-like"/>
</dbReference>
<name>A0AA88C236_9BURK</name>
<dbReference type="Proteomes" id="UP000628442">
    <property type="component" value="Unassembled WGS sequence"/>
</dbReference>
<reference evidence="3" key="1">
    <citation type="journal article" date="2014" name="Int. J. Syst. Evol. Microbiol.">
        <title>Complete genome sequence of Corynebacterium casei LMG S-19264T (=DSM 44701T), isolated from a smear-ripened cheese.</title>
        <authorList>
            <consortium name="US DOE Joint Genome Institute (JGI-PGF)"/>
            <person name="Walter F."/>
            <person name="Albersmeier A."/>
            <person name="Kalinowski J."/>
            <person name="Ruckert C."/>
        </authorList>
    </citation>
    <scope>NUCLEOTIDE SEQUENCE</scope>
    <source>
        <strain evidence="3">KCTC 12343</strain>
    </source>
</reference>
<feature type="region of interest" description="Disordered" evidence="1">
    <location>
        <begin position="27"/>
        <end position="53"/>
    </location>
</feature>
<gene>
    <name evidence="3" type="ORF">GCM10007387_17950</name>
</gene>
<reference evidence="3" key="2">
    <citation type="submission" date="2022-12" db="EMBL/GenBank/DDBJ databases">
        <authorList>
            <person name="Sun Q."/>
            <person name="Kim S."/>
        </authorList>
    </citation>
    <scope>NUCLEOTIDE SEQUENCE</scope>
    <source>
        <strain evidence="3">KCTC 12343</strain>
    </source>
</reference>
<dbReference type="Pfam" id="PF08818">
    <property type="entry name" value="DUF1801"/>
    <property type="match status" value="1"/>
</dbReference>
<evidence type="ECO:0000313" key="4">
    <source>
        <dbReference type="Proteomes" id="UP000628442"/>
    </source>
</evidence>
<accession>A0AA88C236</accession>
<feature type="domain" description="YdhG-like" evidence="2">
    <location>
        <begin position="75"/>
        <end position="166"/>
    </location>
</feature>
<dbReference type="AlphaFoldDB" id="A0AA88C236"/>
<evidence type="ECO:0000313" key="3">
    <source>
        <dbReference type="EMBL" id="GGY36074.1"/>
    </source>
</evidence>